<proteinExistence type="predicted"/>
<dbReference type="EMBL" id="FXTZ01000004">
    <property type="protein sequence ID" value="SMP16312.1"/>
    <property type="molecule type" value="Genomic_DNA"/>
</dbReference>
<dbReference type="Proteomes" id="UP001157960">
    <property type="component" value="Unassembled WGS sequence"/>
</dbReference>
<sequence>MKILLYIFILLSIFSCSKTNIDIEKKEKSKRDSILAIRKKEDSITINNLSTTKEVTVGDKTIKLISKPKYTKEVKFENEYLYSTTFFRKKEAERNNVIINFQFKLTSKSKSNTNNFFPNLNVFIVDKNSNNIKHINEMNYQLLNKTDKPISYLEQIFDYKESEIFIGWVEVEEKLLDKIVISVNKGGNRKFEKENIVANFTK</sequence>
<evidence type="ECO:0000313" key="1">
    <source>
        <dbReference type="EMBL" id="SMP16312.1"/>
    </source>
</evidence>
<gene>
    <name evidence="1" type="ORF">SAMN06264346_1049</name>
</gene>
<comment type="caution">
    <text evidence="1">The sequence shown here is derived from an EMBL/GenBank/DDBJ whole genome shotgun (WGS) entry which is preliminary data.</text>
</comment>
<evidence type="ECO:0008006" key="3">
    <source>
        <dbReference type="Google" id="ProtNLM"/>
    </source>
</evidence>
<accession>A0ABY1NRR1</accession>
<protein>
    <recommendedName>
        <fullName evidence="3">Lipoprotein</fullName>
    </recommendedName>
</protein>
<reference evidence="1 2" key="1">
    <citation type="submission" date="2017-05" db="EMBL/GenBank/DDBJ databases">
        <authorList>
            <person name="Varghese N."/>
            <person name="Submissions S."/>
        </authorList>
    </citation>
    <scope>NUCLEOTIDE SEQUENCE [LARGE SCALE GENOMIC DNA]</scope>
    <source>
        <strain evidence="1 2">DSM 28214</strain>
    </source>
</reference>
<evidence type="ECO:0000313" key="2">
    <source>
        <dbReference type="Proteomes" id="UP001157960"/>
    </source>
</evidence>
<organism evidence="1 2">
    <name type="scientific">Chryseobacterium profundimaris</name>
    <dbReference type="NCBI Taxonomy" id="1387275"/>
    <lineage>
        <taxon>Bacteria</taxon>
        <taxon>Pseudomonadati</taxon>
        <taxon>Bacteroidota</taxon>
        <taxon>Flavobacteriia</taxon>
        <taxon>Flavobacteriales</taxon>
        <taxon>Weeksellaceae</taxon>
        <taxon>Chryseobacterium group</taxon>
        <taxon>Chryseobacterium</taxon>
    </lineage>
</organism>
<dbReference type="RefSeq" id="WP_283421733.1">
    <property type="nucleotide sequence ID" value="NZ_FXTZ01000004.1"/>
</dbReference>
<dbReference type="PROSITE" id="PS51257">
    <property type="entry name" value="PROKAR_LIPOPROTEIN"/>
    <property type="match status" value="1"/>
</dbReference>
<name>A0ABY1NRR1_9FLAO</name>
<keyword evidence="2" id="KW-1185">Reference proteome</keyword>